<name>A0A8B6FDD9_MYTGA</name>
<evidence type="ECO:0000256" key="3">
    <source>
        <dbReference type="ARBA" id="ARBA00022737"/>
    </source>
</evidence>
<keyword evidence="10" id="KW-1185">Reference proteome</keyword>
<evidence type="ECO:0000259" key="8">
    <source>
        <dbReference type="PROSITE" id="PS50948"/>
    </source>
</evidence>
<keyword evidence="4 6" id="KW-1015">Disulfide bond</keyword>
<evidence type="ECO:0000313" key="10">
    <source>
        <dbReference type="Proteomes" id="UP000596742"/>
    </source>
</evidence>
<dbReference type="Pfam" id="PF00008">
    <property type="entry name" value="EGF"/>
    <property type="match status" value="1"/>
</dbReference>
<reference evidence="9" key="1">
    <citation type="submission" date="2018-11" db="EMBL/GenBank/DDBJ databases">
        <authorList>
            <person name="Alioto T."/>
            <person name="Alioto T."/>
        </authorList>
    </citation>
    <scope>NUCLEOTIDE SEQUENCE</scope>
</reference>
<accession>A0A8B6FDD9</accession>
<evidence type="ECO:0000256" key="1">
    <source>
        <dbReference type="ARBA" id="ARBA00022536"/>
    </source>
</evidence>
<keyword evidence="2" id="KW-0732">Signal</keyword>
<proteinExistence type="predicted"/>
<keyword evidence="3" id="KW-0677">Repeat</keyword>
<dbReference type="PROSITE" id="PS50948">
    <property type="entry name" value="PAN"/>
    <property type="match status" value="1"/>
</dbReference>
<dbReference type="OrthoDB" id="10651607at2759"/>
<evidence type="ECO:0000256" key="6">
    <source>
        <dbReference type="PROSITE-ProRule" id="PRU00076"/>
    </source>
</evidence>
<dbReference type="AlphaFoldDB" id="A0A8B6FDD9"/>
<dbReference type="InterPro" id="IPR051022">
    <property type="entry name" value="Notch_Cell-Fate_Det"/>
</dbReference>
<keyword evidence="1 6" id="KW-0245">EGF-like domain</keyword>
<sequence length="177" mass="19689">MEVFKTTHWISIAIFIIPQISCSGKLSHWFRNVNLTNYLATTHELYTLMLDSQLMCINECTKTTNCLSVFYIHKTCRLNNAYFSSTTGLTPVNGSEYFGSESSCSPNPCLHGGTCSKAGSSFKCDCSAYWRGSRCEKDPCNPDPCVHGTCIKSDVAAGFMCHCHEEIKGYLCDIDDD</sequence>
<dbReference type="SMART" id="SM00181">
    <property type="entry name" value="EGF"/>
    <property type="match status" value="2"/>
</dbReference>
<comment type="caution">
    <text evidence="9">The sequence shown here is derived from an EMBL/GenBank/DDBJ whole genome shotgun (WGS) entry which is preliminary data.</text>
</comment>
<dbReference type="InterPro" id="IPR000742">
    <property type="entry name" value="EGF"/>
</dbReference>
<dbReference type="PROSITE" id="PS50026">
    <property type="entry name" value="EGF_3"/>
    <property type="match status" value="1"/>
</dbReference>
<feature type="disulfide bond" evidence="6">
    <location>
        <begin position="126"/>
        <end position="135"/>
    </location>
</feature>
<evidence type="ECO:0000256" key="5">
    <source>
        <dbReference type="ARBA" id="ARBA00023180"/>
    </source>
</evidence>
<dbReference type="SUPFAM" id="SSF57196">
    <property type="entry name" value="EGF/Laminin"/>
    <property type="match status" value="2"/>
</dbReference>
<keyword evidence="5" id="KW-0325">Glycoprotein</keyword>
<dbReference type="Gene3D" id="2.10.25.10">
    <property type="entry name" value="Laminin"/>
    <property type="match status" value="2"/>
</dbReference>
<evidence type="ECO:0000259" key="7">
    <source>
        <dbReference type="PROSITE" id="PS50026"/>
    </source>
</evidence>
<gene>
    <name evidence="9" type="ORF">MGAL_10B067780</name>
</gene>
<dbReference type="PANTHER" id="PTHR24049">
    <property type="entry name" value="CRUMBS FAMILY MEMBER"/>
    <property type="match status" value="1"/>
</dbReference>
<dbReference type="InterPro" id="IPR003609">
    <property type="entry name" value="Pan_app"/>
</dbReference>
<organism evidence="9 10">
    <name type="scientific">Mytilus galloprovincialis</name>
    <name type="common">Mediterranean mussel</name>
    <dbReference type="NCBI Taxonomy" id="29158"/>
    <lineage>
        <taxon>Eukaryota</taxon>
        <taxon>Metazoa</taxon>
        <taxon>Spiralia</taxon>
        <taxon>Lophotrochozoa</taxon>
        <taxon>Mollusca</taxon>
        <taxon>Bivalvia</taxon>
        <taxon>Autobranchia</taxon>
        <taxon>Pteriomorphia</taxon>
        <taxon>Mytilida</taxon>
        <taxon>Mytiloidea</taxon>
        <taxon>Mytilidae</taxon>
        <taxon>Mytilinae</taxon>
        <taxon>Mytilus</taxon>
    </lineage>
</organism>
<evidence type="ECO:0000256" key="2">
    <source>
        <dbReference type="ARBA" id="ARBA00022729"/>
    </source>
</evidence>
<protein>
    <recommendedName>
        <fullName evidence="11">EGF-like domain-containing protein</fullName>
    </recommendedName>
</protein>
<evidence type="ECO:0008006" key="11">
    <source>
        <dbReference type="Google" id="ProtNLM"/>
    </source>
</evidence>
<dbReference type="PROSITE" id="PS00022">
    <property type="entry name" value="EGF_1"/>
    <property type="match status" value="2"/>
</dbReference>
<dbReference type="Proteomes" id="UP000596742">
    <property type="component" value="Unassembled WGS sequence"/>
</dbReference>
<dbReference type="EMBL" id="UYJE01006709">
    <property type="protein sequence ID" value="VDI48293.1"/>
    <property type="molecule type" value="Genomic_DNA"/>
</dbReference>
<dbReference type="CDD" id="cd00054">
    <property type="entry name" value="EGF_CA"/>
    <property type="match status" value="1"/>
</dbReference>
<feature type="domain" description="EGF-like" evidence="7">
    <location>
        <begin position="100"/>
        <end position="136"/>
    </location>
</feature>
<evidence type="ECO:0000313" key="9">
    <source>
        <dbReference type="EMBL" id="VDI48293.1"/>
    </source>
</evidence>
<evidence type="ECO:0000256" key="4">
    <source>
        <dbReference type="ARBA" id="ARBA00023157"/>
    </source>
</evidence>
<dbReference type="FunFam" id="2.10.25.10:FF:000321">
    <property type="entry name" value="Protein delta homolog 1"/>
    <property type="match status" value="1"/>
</dbReference>
<comment type="caution">
    <text evidence="6">Lacks conserved residue(s) required for the propagation of feature annotation.</text>
</comment>
<feature type="domain" description="Apple" evidence="8">
    <location>
        <begin position="22"/>
        <end position="104"/>
    </location>
</feature>